<dbReference type="Proteomes" id="UP000637002">
    <property type="component" value="Unassembled WGS sequence"/>
</dbReference>
<evidence type="ECO:0000313" key="2">
    <source>
        <dbReference type="EMBL" id="GGC63443.1"/>
    </source>
</evidence>
<dbReference type="Pfam" id="PF04266">
    <property type="entry name" value="ASCH"/>
    <property type="match status" value="1"/>
</dbReference>
<sequence>MVAWHDLDRFPFGDGPELADELLALILIGRKTATCWSADEGSKGSEVGKLWVVVDGAGRPRAVLRTVELTRRRFDEVDAAFAADEGEGDLTLAYWRSAHREYFTRNGGFAPHMLLWCERFCLVEILDAADRAG</sequence>
<dbReference type="InterPro" id="IPR015947">
    <property type="entry name" value="PUA-like_sf"/>
</dbReference>
<proteinExistence type="predicted"/>
<dbReference type="SMART" id="SM01022">
    <property type="entry name" value="ASCH"/>
    <property type="match status" value="1"/>
</dbReference>
<dbReference type="InterPro" id="IPR007374">
    <property type="entry name" value="ASCH_domain"/>
</dbReference>
<dbReference type="PIRSF" id="PIRSF021320">
    <property type="entry name" value="DUF984"/>
    <property type="match status" value="1"/>
</dbReference>
<protein>
    <submittedName>
        <fullName evidence="2">RNA-binding protein</fullName>
    </submittedName>
</protein>
<comment type="caution">
    <text evidence="2">The sequence shown here is derived from an EMBL/GenBank/DDBJ whole genome shotgun (WGS) entry which is preliminary data.</text>
</comment>
<evidence type="ECO:0000259" key="1">
    <source>
        <dbReference type="SMART" id="SM01022"/>
    </source>
</evidence>
<dbReference type="PANTHER" id="PTHR39203">
    <property type="entry name" value="CYTOPLASMIC PROTEIN-RELATED"/>
    <property type="match status" value="1"/>
</dbReference>
<dbReference type="Gene3D" id="3.10.400.10">
    <property type="entry name" value="Sulfate adenylyltransferase"/>
    <property type="match status" value="1"/>
</dbReference>
<name>A0A916U7Q6_9HYPH</name>
<dbReference type="EMBL" id="BMGG01000004">
    <property type="protein sequence ID" value="GGC63443.1"/>
    <property type="molecule type" value="Genomic_DNA"/>
</dbReference>
<dbReference type="InterPro" id="IPR009326">
    <property type="entry name" value="DUF984"/>
</dbReference>
<feature type="domain" description="ASCH" evidence="1">
    <location>
        <begin position="10"/>
        <end position="124"/>
    </location>
</feature>
<reference evidence="2" key="1">
    <citation type="journal article" date="2014" name="Int. J. Syst. Evol. Microbiol.">
        <title>Complete genome sequence of Corynebacterium casei LMG S-19264T (=DSM 44701T), isolated from a smear-ripened cheese.</title>
        <authorList>
            <consortium name="US DOE Joint Genome Institute (JGI-PGF)"/>
            <person name="Walter F."/>
            <person name="Albersmeier A."/>
            <person name="Kalinowski J."/>
            <person name="Ruckert C."/>
        </authorList>
    </citation>
    <scope>NUCLEOTIDE SEQUENCE</scope>
    <source>
        <strain evidence="2">CGMCC 1.12919</strain>
    </source>
</reference>
<keyword evidence="3" id="KW-1185">Reference proteome</keyword>
<dbReference type="SUPFAM" id="SSF88697">
    <property type="entry name" value="PUA domain-like"/>
    <property type="match status" value="1"/>
</dbReference>
<dbReference type="AlphaFoldDB" id="A0A916U7Q6"/>
<dbReference type="CDD" id="cd06553">
    <property type="entry name" value="ASCH_Ef3133_like"/>
    <property type="match status" value="1"/>
</dbReference>
<accession>A0A916U7Q6</accession>
<organism evidence="2 3">
    <name type="scientific">Chelatococcus reniformis</name>
    <dbReference type="NCBI Taxonomy" id="1494448"/>
    <lineage>
        <taxon>Bacteria</taxon>
        <taxon>Pseudomonadati</taxon>
        <taxon>Pseudomonadota</taxon>
        <taxon>Alphaproteobacteria</taxon>
        <taxon>Hyphomicrobiales</taxon>
        <taxon>Chelatococcaceae</taxon>
        <taxon>Chelatococcus</taxon>
    </lineage>
</organism>
<dbReference type="RefSeq" id="WP_188609280.1">
    <property type="nucleotide sequence ID" value="NZ_BMGG01000004.1"/>
</dbReference>
<gene>
    <name evidence="2" type="ORF">GCM10010994_22570</name>
</gene>
<dbReference type="PANTHER" id="PTHR39203:SF1">
    <property type="entry name" value="CYTOPLASMIC PROTEIN"/>
    <property type="match status" value="1"/>
</dbReference>
<evidence type="ECO:0000313" key="3">
    <source>
        <dbReference type="Proteomes" id="UP000637002"/>
    </source>
</evidence>
<reference evidence="2" key="2">
    <citation type="submission" date="2020-09" db="EMBL/GenBank/DDBJ databases">
        <authorList>
            <person name="Sun Q."/>
            <person name="Zhou Y."/>
        </authorList>
    </citation>
    <scope>NUCLEOTIDE SEQUENCE</scope>
    <source>
        <strain evidence="2">CGMCC 1.12919</strain>
    </source>
</reference>